<evidence type="ECO:0000313" key="1">
    <source>
        <dbReference type="EMBL" id="KAJ8708176.1"/>
    </source>
</evidence>
<keyword evidence="2" id="KW-1185">Reference proteome</keyword>
<name>A0ACC2Q6Q1_9NEOP</name>
<organism evidence="1 2">
    <name type="scientific">Mythimna loreyi</name>
    <dbReference type="NCBI Taxonomy" id="667449"/>
    <lineage>
        <taxon>Eukaryota</taxon>
        <taxon>Metazoa</taxon>
        <taxon>Ecdysozoa</taxon>
        <taxon>Arthropoda</taxon>
        <taxon>Hexapoda</taxon>
        <taxon>Insecta</taxon>
        <taxon>Pterygota</taxon>
        <taxon>Neoptera</taxon>
        <taxon>Endopterygota</taxon>
        <taxon>Lepidoptera</taxon>
        <taxon>Glossata</taxon>
        <taxon>Ditrysia</taxon>
        <taxon>Noctuoidea</taxon>
        <taxon>Noctuidae</taxon>
        <taxon>Noctuinae</taxon>
        <taxon>Hadenini</taxon>
        <taxon>Mythimna</taxon>
    </lineage>
</organism>
<gene>
    <name evidence="1" type="ORF">PYW08_010542</name>
</gene>
<comment type="caution">
    <text evidence="1">The sequence shown here is derived from an EMBL/GenBank/DDBJ whole genome shotgun (WGS) entry which is preliminary data.</text>
</comment>
<accession>A0ACC2Q6Q1</accession>
<reference evidence="1" key="1">
    <citation type="submission" date="2023-03" db="EMBL/GenBank/DDBJ databases">
        <title>Chromosome-level genomes of two armyworms, Mythimna separata and Mythimna loreyi, provide insights into the biosynthesis and reception of sex pheromones.</title>
        <authorList>
            <person name="Zhao H."/>
        </authorList>
    </citation>
    <scope>NUCLEOTIDE SEQUENCE</scope>
    <source>
        <strain evidence="1">BeijingLab</strain>
    </source>
</reference>
<dbReference type="Proteomes" id="UP001231649">
    <property type="component" value="Chromosome 26"/>
</dbReference>
<protein>
    <submittedName>
        <fullName evidence="1">Uncharacterized protein</fullName>
    </submittedName>
</protein>
<sequence length="1532" mass="172852">MASWTPMTLSGDNLGQRHRHLNSLVRKAKETTAAIQDIEALPEESAVDRLFKIDLAIQLKHVDYIVRNLKDDDMLYVSRALKATWLIDHRNIINPKHLEEVLFPEMIKPAVTKMKHWLYINLRDPATCQEFYQHYKDNTVEYAVKFLSRCSQEFILAEAPKILSKLTPHSLKVLCEKCPGVAKIYFDSLATDEDVKTRYLEREQSYYNSVKCVLKLEADVFLDITEKYFNMNCFSKLSPLATDHILRYHKTRFKNKLELYVAYFLHIPTVAARLSVEECQEVVLKLARASYLQHWFQYKVVEPLIKRLSPDKRAAFKKRVFVDKDVGLFEDKWPYKIPSPPVLSDIGPHIFDDQDFMCRISPLYALQAPGIAMQCGATAFCAMQPLALNNFKMPMNMIPVKTDLDRLFDEFRFIGFERALHELGQRLVATASPDRRRDIFMVLVSKTGGRTDAVANLLQLVARHVNEPPHIRAAILRSLVKRAKVWRLPADVWQHFLDYGHGLGLDGTKAEAACREGLHAVVIRQLLAGECEPTVREAFMKDFSTLVEYSLKVDERKLVANGLENMLAMAATDDEPKIAADRLWKLLDVLKIYRVRIEPSSPAVKAVMALAARDSGVARPLLQRLYNERIARRELLRYNMEFRQDEAALLNALRHDPSVLDLKQVVDIMAVWNSEQRNFSSFASRPNIIGRSAPPSNSYTFGRPVPPSTGFTQMSDVGSSRTLPTGLGFRSATAPSTDIGSSVEPVTGFSSSSSTAQSTNDSISIVPPTDGSKSPVPPTGFRFTSSNMPPLDVSNSAAPLANVSATSPTDNFSSVANSKNVNNSAAAPIGISSTSPPTDVDSVATLPKLDSSQPIPQPTGFSNSVPEPMHFGLPAPQPMRSSFPAPQPVGFASTTPQPMRSSFPAPQPVGFASTTLQPVGFASTTPQPMRSSFPAPQPVGFASTTLQAMRSSFPAPQPVGFASTTPQPMRSSFPAPQPVGFASTTPQPMLYDNYALQVIESNPCRLTRFRRFGAHPSNFDRFISKLTIYFDQKQDFTTDLSTALTTKLAQGQNVKLARPLVSLYGNNFVQELRDFDAAGKKCEKFAAALRACAHRARPIVNLAEWGWRKAGVRAVATRAMRCREIERDTLIRTLATERRTVRVALALCIRSASDLLIETFASAAKMRPAVALRTALLYFRRHGVSSDLRVWEIVKPLISSINLETRERLRRLLGRTDWIPSIIKPDYCITLYTALIKVSNHNATILLRDLSKVLPECDQVIENILLQMLDDFTGNDNRAIPYTTIFIRYLLLSENEEDIERRFMKIGNRFLKRLDTLRSENNFYFKERLNQILDSLKYNSAFLDAKFPPCLSVIGRILTWLETFMPKEKYFGNYTQVRLTMLYFKAVRQSMKQMPEVFADPKRKKSEGVEAVGFIFGRYIVEEVAEYASTYFDSIIDLYTDGLLKYLNDNFMYGASRNIFVGFVLKGILTEAEGIQRRVAVYVLRDNQMNIEDSARKEIEEQILNDRSLQFFAHAELFSQIPIVPYRNNRLK</sequence>
<proteinExistence type="predicted"/>
<evidence type="ECO:0000313" key="2">
    <source>
        <dbReference type="Proteomes" id="UP001231649"/>
    </source>
</evidence>
<dbReference type="EMBL" id="CM056802">
    <property type="protein sequence ID" value="KAJ8708176.1"/>
    <property type="molecule type" value="Genomic_DNA"/>
</dbReference>